<evidence type="ECO:0000313" key="4">
    <source>
        <dbReference type="EMBL" id="HGY94502.1"/>
    </source>
</evidence>
<dbReference type="InterPro" id="IPR002645">
    <property type="entry name" value="STAS_dom"/>
</dbReference>
<dbReference type="GO" id="GO:0043856">
    <property type="term" value="F:anti-sigma factor antagonist activity"/>
    <property type="evidence" value="ECO:0007669"/>
    <property type="project" value="InterPro"/>
</dbReference>
<organism evidence="4">
    <name type="scientific">Acidobacterium capsulatum</name>
    <dbReference type="NCBI Taxonomy" id="33075"/>
    <lineage>
        <taxon>Bacteria</taxon>
        <taxon>Pseudomonadati</taxon>
        <taxon>Acidobacteriota</taxon>
        <taxon>Terriglobia</taxon>
        <taxon>Terriglobales</taxon>
        <taxon>Acidobacteriaceae</taxon>
        <taxon>Acidobacterium</taxon>
    </lineage>
</organism>
<evidence type="ECO:0000259" key="3">
    <source>
        <dbReference type="PROSITE" id="PS50801"/>
    </source>
</evidence>
<sequence length="117" mass="13099">MTLVFQLDRASDDLLVITLTGSMTMSPALDHLIQLVYEQLDTNPPRHIVFDMAGVDYLDSTGLGFLVRINRDLEKRDGFIRLCGTSERVQALMAMTRTDTLLRVDCDRAESLAALLP</sequence>
<feature type="domain" description="STAS" evidence="3">
    <location>
        <begin position="1"/>
        <end position="96"/>
    </location>
</feature>
<dbReference type="EMBL" id="DTKL01000043">
    <property type="protein sequence ID" value="HGY94502.1"/>
    <property type="molecule type" value="Genomic_DNA"/>
</dbReference>
<dbReference type="PANTHER" id="PTHR33495">
    <property type="entry name" value="ANTI-SIGMA FACTOR ANTAGONIST TM_1081-RELATED-RELATED"/>
    <property type="match status" value="1"/>
</dbReference>
<dbReference type="SUPFAM" id="SSF52091">
    <property type="entry name" value="SpoIIaa-like"/>
    <property type="match status" value="1"/>
</dbReference>
<dbReference type="InterPro" id="IPR003658">
    <property type="entry name" value="Anti-sigma_ant"/>
</dbReference>
<dbReference type="InterPro" id="IPR036513">
    <property type="entry name" value="STAS_dom_sf"/>
</dbReference>
<dbReference type="Pfam" id="PF01740">
    <property type="entry name" value="STAS"/>
    <property type="match status" value="1"/>
</dbReference>
<dbReference type="NCBIfam" id="TIGR00377">
    <property type="entry name" value="ant_ant_sig"/>
    <property type="match status" value="1"/>
</dbReference>
<accession>A0A7V5CTF0</accession>
<dbReference type="PROSITE" id="PS50801">
    <property type="entry name" value="STAS"/>
    <property type="match status" value="1"/>
</dbReference>
<dbReference type="Gene3D" id="3.30.750.24">
    <property type="entry name" value="STAS domain"/>
    <property type="match status" value="1"/>
</dbReference>
<protein>
    <recommendedName>
        <fullName evidence="2">Anti-sigma factor antagonist</fullName>
    </recommendedName>
</protein>
<proteinExistence type="inferred from homology"/>
<dbReference type="AlphaFoldDB" id="A0A7V5CTF0"/>
<comment type="similarity">
    <text evidence="1 2">Belongs to the anti-sigma-factor antagonist family.</text>
</comment>
<gene>
    <name evidence="4" type="ORF">ENW50_07445</name>
</gene>
<reference evidence="4" key="1">
    <citation type="journal article" date="2020" name="mSystems">
        <title>Genome- and Community-Level Interaction Insights into Carbon Utilization and Element Cycling Functions of Hydrothermarchaeota in Hydrothermal Sediment.</title>
        <authorList>
            <person name="Zhou Z."/>
            <person name="Liu Y."/>
            <person name="Xu W."/>
            <person name="Pan J."/>
            <person name="Luo Z.H."/>
            <person name="Li M."/>
        </authorList>
    </citation>
    <scope>NUCLEOTIDE SEQUENCE [LARGE SCALE GENOMIC DNA]</scope>
    <source>
        <strain evidence="4">SpSt-855</strain>
    </source>
</reference>
<dbReference type="CDD" id="cd07043">
    <property type="entry name" value="STAS_anti-anti-sigma_factors"/>
    <property type="match status" value="1"/>
</dbReference>
<comment type="caution">
    <text evidence="4">The sequence shown here is derived from an EMBL/GenBank/DDBJ whole genome shotgun (WGS) entry which is preliminary data.</text>
</comment>
<name>A0A7V5CTF0_9BACT</name>
<evidence type="ECO:0000256" key="1">
    <source>
        <dbReference type="ARBA" id="ARBA00009013"/>
    </source>
</evidence>
<evidence type="ECO:0000256" key="2">
    <source>
        <dbReference type="RuleBase" id="RU003749"/>
    </source>
</evidence>